<keyword evidence="4" id="KW-1185">Reference proteome</keyword>
<dbReference type="InterPro" id="IPR003774">
    <property type="entry name" value="AlgH-like"/>
</dbReference>
<dbReference type="NCBIfam" id="NF001266">
    <property type="entry name" value="PRK00228.1-1"/>
    <property type="match status" value="1"/>
</dbReference>
<dbReference type="SUPFAM" id="SSF143456">
    <property type="entry name" value="VC0467-like"/>
    <property type="match status" value="1"/>
</dbReference>
<proteinExistence type="inferred from homology"/>
<evidence type="ECO:0000313" key="3">
    <source>
        <dbReference type="EMBL" id="GAA5108419.1"/>
    </source>
</evidence>
<sequence length="185" mass="20452">MNLKNRFIIAMPALNDELFSRSVVYICEHNRDGAMGIIINKPIVDLTVQTVLSKLDITPFKSCAELEQPVFIGGPLSEEQGFILHTPQAGFSSSISISDEVMITTSLDVLKSIGSPEQPKDLLLSLGYASWGNMQLEYEIAQNDWLVADVKSDIIFEQPIEDRWHLAAQSIGINIETISTLMGKA</sequence>
<accession>A0ABP9N9K9</accession>
<evidence type="ECO:0000256" key="1">
    <source>
        <dbReference type="ARBA" id="ARBA00009600"/>
    </source>
</evidence>
<organism evidence="3 4">
    <name type="scientific">Orbus sasakiae</name>
    <dbReference type="NCBI Taxonomy" id="1078475"/>
    <lineage>
        <taxon>Bacteria</taxon>
        <taxon>Pseudomonadati</taxon>
        <taxon>Pseudomonadota</taxon>
        <taxon>Gammaproteobacteria</taxon>
        <taxon>Orbales</taxon>
        <taxon>Orbaceae</taxon>
        <taxon>Orbus</taxon>
    </lineage>
</organism>
<comment type="caution">
    <text evidence="3">The sequence shown here is derived from an EMBL/GenBank/DDBJ whole genome shotgun (WGS) entry which is preliminary data.</text>
</comment>
<reference evidence="4" key="1">
    <citation type="journal article" date="2019" name="Int. J. Syst. Evol. Microbiol.">
        <title>The Global Catalogue of Microorganisms (GCM) 10K type strain sequencing project: providing services to taxonomists for standard genome sequencing and annotation.</title>
        <authorList>
            <consortium name="The Broad Institute Genomics Platform"/>
            <consortium name="The Broad Institute Genome Sequencing Center for Infectious Disease"/>
            <person name="Wu L."/>
            <person name="Ma J."/>
        </authorList>
    </citation>
    <scope>NUCLEOTIDE SEQUENCE [LARGE SCALE GENOMIC DNA]</scope>
    <source>
        <strain evidence="4">JCM 18050</strain>
    </source>
</reference>
<gene>
    <name evidence="3" type="ORF">GCM10023211_10700</name>
</gene>
<dbReference type="EMBL" id="BAABHY010000001">
    <property type="protein sequence ID" value="GAA5108419.1"/>
    <property type="molecule type" value="Genomic_DNA"/>
</dbReference>
<dbReference type="PANTHER" id="PTHR30327">
    <property type="entry name" value="UNCHARACTERIZED PROTEIN YQGE"/>
    <property type="match status" value="1"/>
</dbReference>
<dbReference type="RefSeq" id="WP_345489594.1">
    <property type="nucleotide sequence ID" value="NZ_BAABHY010000001.1"/>
</dbReference>
<dbReference type="Pfam" id="PF02622">
    <property type="entry name" value="DUF179"/>
    <property type="match status" value="1"/>
</dbReference>
<evidence type="ECO:0000313" key="4">
    <source>
        <dbReference type="Proteomes" id="UP001500171"/>
    </source>
</evidence>
<evidence type="ECO:0000256" key="2">
    <source>
        <dbReference type="HAMAP-Rule" id="MF_00758"/>
    </source>
</evidence>
<dbReference type="Proteomes" id="UP001500171">
    <property type="component" value="Unassembled WGS sequence"/>
</dbReference>
<dbReference type="Gene3D" id="3.40.1740.10">
    <property type="entry name" value="VC0467-like"/>
    <property type="match status" value="1"/>
</dbReference>
<protein>
    <recommendedName>
        <fullName evidence="2">UPF0301 protein GCM10023211_10700</fullName>
    </recommendedName>
</protein>
<dbReference type="PANTHER" id="PTHR30327:SF1">
    <property type="entry name" value="UPF0301 PROTEIN YQGE"/>
    <property type="match status" value="1"/>
</dbReference>
<comment type="similarity">
    <text evidence="1 2">Belongs to the UPF0301 (AlgH) family.</text>
</comment>
<dbReference type="HAMAP" id="MF_00758">
    <property type="entry name" value="UPF0301"/>
    <property type="match status" value="1"/>
</dbReference>
<name>A0ABP9N9K9_9GAMM</name>